<protein>
    <submittedName>
        <fullName evidence="2">Uncharacterized protein</fullName>
    </submittedName>
</protein>
<reference evidence="3" key="2">
    <citation type="journal article" date="2013" name="Nat. Commun.">
        <title>Genome of the Chinese tree shrew.</title>
        <authorList>
            <person name="Fan Y."/>
            <person name="Huang Z.Y."/>
            <person name="Cao C.C."/>
            <person name="Chen C.S."/>
            <person name="Chen Y.X."/>
            <person name="Fan D.D."/>
            <person name="He J."/>
            <person name="Hou H.L."/>
            <person name="Hu L."/>
            <person name="Hu X.T."/>
            <person name="Jiang X.T."/>
            <person name="Lai R."/>
            <person name="Lang Y.S."/>
            <person name="Liang B."/>
            <person name="Liao S.G."/>
            <person name="Mu D."/>
            <person name="Ma Y.Y."/>
            <person name="Niu Y.Y."/>
            <person name="Sun X.Q."/>
            <person name="Xia J.Q."/>
            <person name="Xiao J."/>
            <person name="Xiong Z.Q."/>
            <person name="Xu L."/>
            <person name="Yang L."/>
            <person name="Zhang Y."/>
            <person name="Zhao W."/>
            <person name="Zhao X.D."/>
            <person name="Zheng Y.T."/>
            <person name="Zhou J.M."/>
            <person name="Zhu Y.B."/>
            <person name="Zhang G.J."/>
            <person name="Wang J."/>
            <person name="Yao Y.G."/>
        </authorList>
    </citation>
    <scope>NUCLEOTIDE SEQUENCE [LARGE SCALE GENOMIC DNA]</scope>
</reference>
<keyword evidence="3" id="KW-1185">Reference proteome</keyword>
<dbReference type="Proteomes" id="UP000011518">
    <property type="component" value="Unassembled WGS sequence"/>
</dbReference>
<sequence length="119" mass="12967">MLNADLRNTQPGAPRPAPAQPQDMKTLLARVTQPQLKRAGPAHVLPTAVETSEESALVELCTQHLRALPFAILSLAASARTTQRAGNQQLKTYVLNGRMNALQKSVFSALLRSTRTRQV</sequence>
<evidence type="ECO:0000313" key="3">
    <source>
        <dbReference type="Proteomes" id="UP000011518"/>
    </source>
</evidence>
<organism evidence="2 3">
    <name type="scientific">Tupaia chinensis</name>
    <name type="common">Chinese tree shrew</name>
    <name type="synonym">Tupaia belangeri chinensis</name>
    <dbReference type="NCBI Taxonomy" id="246437"/>
    <lineage>
        <taxon>Eukaryota</taxon>
        <taxon>Metazoa</taxon>
        <taxon>Chordata</taxon>
        <taxon>Craniata</taxon>
        <taxon>Vertebrata</taxon>
        <taxon>Euteleostomi</taxon>
        <taxon>Mammalia</taxon>
        <taxon>Eutheria</taxon>
        <taxon>Euarchontoglires</taxon>
        <taxon>Scandentia</taxon>
        <taxon>Tupaiidae</taxon>
        <taxon>Tupaia</taxon>
    </lineage>
</organism>
<dbReference type="AlphaFoldDB" id="L9JGN0"/>
<reference evidence="3" key="1">
    <citation type="submission" date="2012-07" db="EMBL/GenBank/DDBJ databases">
        <title>Genome of the Chinese tree shrew, a rising model animal genetically related to primates.</title>
        <authorList>
            <person name="Zhang G."/>
            <person name="Fan Y."/>
            <person name="Yao Y."/>
            <person name="Huang Z."/>
        </authorList>
    </citation>
    <scope>NUCLEOTIDE SEQUENCE [LARGE SCALE GENOMIC DNA]</scope>
</reference>
<dbReference type="InParanoid" id="L9JGN0"/>
<feature type="region of interest" description="Disordered" evidence="1">
    <location>
        <begin position="1"/>
        <end position="22"/>
    </location>
</feature>
<gene>
    <name evidence="2" type="ORF">TREES_T100000941</name>
</gene>
<accession>L9JGN0</accession>
<name>L9JGN0_TUPCH</name>
<proteinExistence type="predicted"/>
<dbReference type="EMBL" id="KB321069">
    <property type="protein sequence ID" value="ELW48197.1"/>
    <property type="molecule type" value="Genomic_DNA"/>
</dbReference>
<evidence type="ECO:0000313" key="2">
    <source>
        <dbReference type="EMBL" id="ELW48197.1"/>
    </source>
</evidence>
<evidence type="ECO:0000256" key="1">
    <source>
        <dbReference type="SAM" id="MobiDB-lite"/>
    </source>
</evidence>